<proteinExistence type="predicted"/>
<feature type="domain" description="MYND-type" evidence="5">
    <location>
        <begin position="96"/>
        <end position="135"/>
    </location>
</feature>
<dbReference type="PROSITE" id="PS50865">
    <property type="entry name" value="ZF_MYND_2"/>
    <property type="match status" value="1"/>
</dbReference>
<dbReference type="EMBL" id="LKMD01000104">
    <property type="protein sequence ID" value="PIA94337.1"/>
    <property type="molecule type" value="Genomic_DNA"/>
</dbReference>
<reference evidence="6 7" key="1">
    <citation type="submission" date="2015-10" db="EMBL/GenBank/DDBJ databases">
        <title>The cercosporin biosynthetic gene cluster was horizontally transferred to several fungal lineages and shown to be expanded in Cercospora beticola based on microsynteny with recipient genomes.</title>
        <authorList>
            <person name="De Jonge R."/>
            <person name="Ebert M.K."/>
            <person name="Suttle J.C."/>
            <person name="Jurick Ii W.M."/>
            <person name="Secor G.A."/>
            <person name="Thomma B.P."/>
            <person name="Van De Peer Y."/>
            <person name="Bolton M.D."/>
        </authorList>
    </citation>
    <scope>NUCLEOTIDE SEQUENCE [LARGE SCALE GENOMIC DNA]</scope>
    <source>
        <strain evidence="6 7">09-40</strain>
    </source>
</reference>
<keyword evidence="1" id="KW-0479">Metal-binding</keyword>
<keyword evidence="2 4" id="KW-0863">Zinc-finger</keyword>
<dbReference type="OrthoDB" id="3649107at2759"/>
<dbReference type="SUPFAM" id="SSF144232">
    <property type="entry name" value="HIT/MYND zinc finger-like"/>
    <property type="match status" value="1"/>
</dbReference>
<comment type="caution">
    <text evidence="6">The sequence shown here is derived from an EMBL/GenBank/DDBJ whole genome shotgun (WGS) entry which is preliminary data.</text>
</comment>
<evidence type="ECO:0000313" key="6">
    <source>
        <dbReference type="EMBL" id="PIA94337.1"/>
    </source>
</evidence>
<sequence length="139" mass="14995">MRKMFTKCGLMPDALTQMDAALNGPGSYKGEPWYFDSPGLLETANSLSGGGGMNVPAPHGMFKGPDDSRLVAKIEARMAAYALEKDNHEICGAADCQATHSNAGRALLVCSKCKDRKYCSKDCQAKHWKSHKLVCIKAA</sequence>
<keyword evidence="3" id="KW-0862">Zinc</keyword>
<dbReference type="Gene3D" id="6.10.140.2220">
    <property type="match status" value="1"/>
</dbReference>
<evidence type="ECO:0000259" key="5">
    <source>
        <dbReference type="PROSITE" id="PS50865"/>
    </source>
</evidence>
<evidence type="ECO:0000256" key="2">
    <source>
        <dbReference type="ARBA" id="ARBA00022771"/>
    </source>
</evidence>
<dbReference type="Pfam" id="PF01753">
    <property type="entry name" value="zf-MYND"/>
    <property type="match status" value="1"/>
</dbReference>
<dbReference type="GO" id="GO:0008270">
    <property type="term" value="F:zinc ion binding"/>
    <property type="evidence" value="ECO:0007669"/>
    <property type="project" value="UniProtKB-KW"/>
</dbReference>
<dbReference type="AlphaFoldDB" id="A0A2G5HP48"/>
<dbReference type="InterPro" id="IPR002893">
    <property type="entry name" value="Znf_MYND"/>
</dbReference>
<name>A0A2G5HP48_CERBT</name>
<gene>
    <name evidence="6" type="ORF">CB0940_08250</name>
</gene>
<evidence type="ECO:0000313" key="7">
    <source>
        <dbReference type="Proteomes" id="UP000230605"/>
    </source>
</evidence>
<evidence type="ECO:0000256" key="1">
    <source>
        <dbReference type="ARBA" id="ARBA00022723"/>
    </source>
</evidence>
<evidence type="ECO:0000256" key="3">
    <source>
        <dbReference type="ARBA" id="ARBA00022833"/>
    </source>
</evidence>
<evidence type="ECO:0000256" key="4">
    <source>
        <dbReference type="PROSITE-ProRule" id="PRU00134"/>
    </source>
</evidence>
<protein>
    <recommendedName>
        <fullName evidence="5">MYND-type domain-containing protein</fullName>
    </recommendedName>
</protein>
<accession>A0A2G5HP48</accession>
<organism evidence="6 7">
    <name type="scientific">Cercospora beticola</name>
    <name type="common">Sugarbeet leaf spot fungus</name>
    <dbReference type="NCBI Taxonomy" id="122368"/>
    <lineage>
        <taxon>Eukaryota</taxon>
        <taxon>Fungi</taxon>
        <taxon>Dikarya</taxon>
        <taxon>Ascomycota</taxon>
        <taxon>Pezizomycotina</taxon>
        <taxon>Dothideomycetes</taxon>
        <taxon>Dothideomycetidae</taxon>
        <taxon>Mycosphaerellales</taxon>
        <taxon>Mycosphaerellaceae</taxon>
        <taxon>Cercospora</taxon>
    </lineage>
</organism>
<dbReference type="Proteomes" id="UP000230605">
    <property type="component" value="Chromosome 6"/>
</dbReference>